<evidence type="ECO:0000256" key="2">
    <source>
        <dbReference type="ARBA" id="ARBA00022747"/>
    </source>
</evidence>
<name>A0ABW5X422_9FLAO</name>
<dbReference type="CDD" id="cd17259">
    <property type="entry name" value="RMtype1_S_StySKI-TRD2-CR2_like"/>
    <property type="match status" value="1"/>
</dbReference>
<comment type="similarity">
    <text evidence="1">Belongs to the type-I restriction system S methylase family.</text>
</comment>
<dbReference type="Pfam" id="PF01420">
    <property type="entry name" value="Methylase_S"/>
    <property type="match status" value="2"/>
</dbReference>
<dbReference type="PANTHER" id="PTHR30408">
    <property type="entry name" value="TYPE-1 RESTRICTION ENZYME ECOKI SPECIFICITY PROTEIN"/>
    <property type="match status" value="1"/>
</dbReference>
<gene>
    <name evidence="5" type="ORF">ACFSYS_04765</name>
</gene>
<evidence type="ECO:0000313" key="6">
    <source>
        <dbReference type="Proteomes" id="UP001597438"/>
    </source>
</evidence>
<evidence type="ECO:0000313" key="5">
    <source>
        <dbReference type="EMBL" id="MFD2832589.1"/>
    </source>
</evidence>
<keyword evidence="3" id="KW-0238">DNA-binding</keyword>
<dbReference type="RefSeq" id="WP_251741721.1">
    <property type="nucleotide sequence ID" value="NZ_JBHUOJ010000009.1"/>
</dbReference>
<feature type="domain" description="Type I restriction modification DNA specificity" evidence="4">
    <location>
        <begin position="223"/>
        <end position="394"/>
    </location>
</feature>
<dbReference type="EMBL" id="JBHUOJ010000009">
    <property type="protein sequence ID" value="MFD2832589.1"/>
    <property type="molecule type" value="Genomic_DNA"/>
</dbReference>
<evidence type="ECO:0000256" key="3">
    <source>
        <dbReference type="ARBA" id="ARBA00023125"/>
    </source>
</evidence>
<proteinExistence type="inferred from homology"/>
<dbReference type="Proteomes" id="UP001597438">
    <property type="component" value="Unassembled WGS sequence"/>
</dbReference>
<dbReference type="Gene3D" id="3.90.220.20">
    <property type="entry name" value="DNA methylase specificity domains"/>
    <property type="match status" value="2"/>
</dbReference>
<dbReference type="SUPFAM" id="SSF116734">
    <property type="entry name" value="DNA methylase specificity domain"/>
    <property type="match status" value="2"/>
</dbReference>
<keyword evidence="2" id="KW-0680">Restriction system</keyword>
<evidence type="ECO:0000259" key="4">
    <source>
        <dbReference type="Pfam" id="PF01420"/>
    </source>
</evidence>
<sequence length="425" mass="48483">MLKNKQQLMPENWKTYKLGEVANLSTGFAFKSKDYRYSGELKVIRGKNITEGYLRWGDDSRYWNNSMKKLDKYVVEEGDIVIGMDGSKIGKNRAIVRSQDLPSILAQRVGRVNAKPKIAEQKFLWQLINNKIFEEYIDNVKTGTSIPHISLTQIGNFEIKLPPLQEQKTIASILSALDDKIKLNLQMNQTLEKMSIALYKHWFVDFGPFQDGEFVDSELGEIPKEWEVKKIKEVAEVNSKSISKNAKVKIIEYIDIASVEEGWVENIKPILFSEAPSRARRIISDGDIVWSTVRPNRKSRFLALGFNNRTIVSTGFAVTSPKTVPYSFLYPYTCTENFVDYLISRATGSSYPAVTGKVFEEAKLVVPTQNILEKFNEIAEPLYLQFSKNNIENQTLTQLRDTLLPKLISGEVRVKDAEKTLSEIL</sequence>
<dbReference type="InterPro" id="IPR044946">
    <property type="entry name" value="Restrct_endonuc_typeI_TRD_sf"/>
</dbReference>
<keyword evidence="5" id="KW-0540">Nuclease</keyword>
<dbReference type="EC" id="3.1.21.-" evidence="5"/>
<comment type="caution">
    <text evidence="5">The sequence shown here is derived from an EMBL/GenBank/DDBJ whole genome shotgun (WGS) entry which is preliminary data.</text>
</comment>
<dbReference type="GO" id="GO:0016787">
    <property type="term" value="F:hydrolase activity"/>
    <property type="evidence" value="ECO:0007669"/>
    <property type="project" value="UniProtKB-KW"/>
</dbReference>
<accession>A0ABW5X422</accession>
<dbReference type="InterPro" id="IPR000055">
    <property type="entry name" value="Restrct_endonuc_typeI_TRD"/>
</dbReference>
<feature type="domain" description="Type I restriction modification DNA specificity" evidence="4">
    <location>
        <begin position="10"/>
        <end position="193"/>
    </location>
</feature>
<evidence type="ECO:0000256" key="1">
    <source>
        <dbReference type="ARBA" id="ARBA00010923"/>
    </source>
</evidence>
<keyword evidence="5" id="KW-0378">Hydrolase</keyword>
<protein>
    <submittedName>
        <fullName evidence="5">Restriction endonuclease subunit S</fullName>
        <ecNumber evidence="5">3.1.21.-</ecNumber>
    </submittedName>
</protein>
<reference evidence="6" key="1">
    <citation type="journal article" date="2019" name="Int. J. Syst. Evol. Microbiol.">
        <title>The Global Catalogue of Microorganisms (GCM) 10K type strain sequencing project: providing services to taxonomists for standard genome sequencing and annotation.</title>
        <authorList>
            <consortium name="The Broad Institute Genomics Platform"/>
            <consortium name="The Broad Institute Genome Sequencing Center for Infectious Disease"/>
            <person name="Wu L."/>
            <person name="Ma J."/>
        </authorList>
    </citation>
    <scope>NUCLEOTIDE SEQUENCE [LARGE SCALE GENOMIC DNA]</scope>
    <source>
        <strain evidence="6">KCTC 52925</strain>
    </source>
</reference>
<keyword evidence="6" id="KW-1185">Reference proteome</keyword>
<organism evidence="5 6">
    <name type="scientific">Christiangramia antarctica</name>
    <dbReference type="NCBI Taxonomy" id="2058158"/>
    <lineage>
        <taxon>Bacteria</taxon>
        <taxon>Pseudomonadati</taxon>
        <taxon>Bacteroidota</taxon>
        <taxon>Flavobacteriia</taxon>
        <taxon>Flavobacteriales</taxon>
        <taxon>Flavobacteriaceae</taxon>
        <taxon>Christiangramia</taxon>
    </lineage>
</organism>
<keyword evidence="5" id="KW-0255">Endonuclease</keyword>
<dbReference type="PANTHER" id="PTHR30408:SF13">
    <property type="entry name" value="TYPE I RESTRICTION ENZYME HINDI SPECIFICITY SUBUNIT"/>
    <property type="match status" value="1"/>
</dbReference>
<dbReference type="GO" id="GO:0004519">
    <property type="term" value="F:endonuclease activity"/>
    <property type="evidence" value="ECO:0007669"/>
    <property type="project" value="UniProtKB-KW"/>
</dbReference>
<dbReference type="InterPro" id="IPR052021">
    <property type="entry name" value="Type-I_RS_S_subunit"/>
</dbReference>